<dbReference type="Proteomes" id="UP001055117">
    <property type="component" value="Unassembled WGS sequence"/>
</dbReference>
<evidence type="ECO:0000313" key="1">
    <source>
        <dbReference type="EMBL" id="GJD43779.1"/>
    </source>
</evidence>
<sequence>MAIQDKLEEIADACLALHEEIKRHGTTEMQHFIRLLLFQVGQELARQQAASQE</sequence>
<reference evidence="1 2" key="1">
    <citation type="journal article" date="2021" name="Front. Microbiol.">
        <title>Comprehensive Comparative Genomics and Phenotyping of Methylobacterium Species.</title>
        <authorList>
            <person name="Alessa O."/>
            <person name="Ogura Y."/>
            <person name="Fujitani Y."/>
            <person name="Takami H."/>
            <person name="Hayashi T."/>
            <person name="Sahin N."/>
            <person name="Tani A."/>
        </authorList>
    </citation>
    <scope>NUCLEOTIDE SEQUENCE [LARGE SCALE GENOMIC DNA]</scope>
    <source>
        <strain evidence="1 2">DSM 23679</strain>
    </source>
</reference>
<proteinExistence type="predicted"/>
<organism evidence="1 2">
    <name type="scientific">Methylobacterium cerastii</name>
    <dbReference type="NCBI Taxonomy" id="932741"/>
    <lineage>
        <taxon>Bacteria</taxon>
        <taxon>Pseudomonadati</taxon>
        <taxon>Pseudomonadota</taxon>
        <taxon>Alphaproteobacteria</taxon>
        <taxon>Hyphomicrobiales</taxon>
        <taxon>Methylobacteriaceae</taxon>
        <taxon>Methylobacterium</taxon>
    </lineage>
</organism>
<comment type="caution">
    <text evidence="1">The sequence shown here is derived from an EMBL/GenBank/DDBJ whole genome shotgun (WGS) entry which is preliminary data.</text>
</comment>
<gene>
    <name evidence="1" type="ORF">AFCDBAGC_1634</name>
</gene>
<protein>
    <submittedName>
        <fullName evidence="1">Uncharacterized protein</fullName>
    </submittedName>
</protein>
<name>A0ABQ4QFF7_9HYPH</name>
<accession>A0ABQ4QFF7</accession>
<dbReference type="EMBL" id="BPQG01000022">
    <property type="protein sequence ID" value="GJD43779.1"/>
    <property type="molecule type" value="Genomic_DNA"/>
</dbReference>
<keyword evidence="2" id="KW-1185">Reference proteome</keyword>
<evidence type="ECO:0000313" key="2">
    <source>
        <dbReference type="Proteomes" id="UP001055117"/>
    </source>
</evidence>